<dbReference type="AlphaFoldDB" id="A0AAW4BN41"/>
<gene>
    <name evidence="1" type="ORF">ERJ77_28495</name>
</gene>
<accession>A0AAW4BN41</accession>
<dbReference type="Proteomes" id="UP000786185">
    <property type="component" value="Unassembled WGS sequence"/>
</dbReference>
<proteinExistence type="predicted"/>
<evidence type="ECO:0000313" key="2">
    <source>
        <dbReference type="Proteomes" id="UP000786185"/>
    </source>
</evidence>
<comment type="caution">
    <text evidence="1">The sequence shown here is derived from an EMBL/GenBank/DDBJ whole genome shotgun (WGS) entry which is preliminary data.</text>
</comment>
<sequence>THTGLAEWIAPKIATEAIDILGRLSAPLQRQLECDLLKAQVSNDYLEVHRLEEISDHICLSKNLGKGNAIYLLSGVAMTNSRLPNLCKQIGSN</sequence>
<evidence type="ECO:0000313" key="1">
    <source>
        <dbReference type="EMBL" id="MBF4438357.1"/>
    </source>
</evidence>
<reference evidence="1" key="1">
    <citation type="journal article" date="2021" name="PeerJ">
        <title>Analysis of 44 Vibrio anguillarum genomes reveals high genetic diversity.</title>
        <authorList>
            <person name="Hansen M.J."/>
            <person name="Dalsgaard I."/>
        </authorList>
    </citation>
    <scope>NUCLEOTIDE SEQUENCE</scope>
    <source>
        <strain evidence="1">850617-1/1</strain>
    </source>
</reference>
<feature type="non-terminal residue" evidence="1">
    <location>
        <position position="1"/>
    </location>
</feature>
<organism evidence="1 2">
    <name type="scientific">Vibrio anguillarum</name>
    <name type="common">Listonella anguillarum</name>
    <dbReference type="NCBI Taxonomy" id="55601"/>
    <lineage>
        <taxon>Bacteria</taxon>
        <taxon>Pseudomonadati</taxon>
        <taxon>Pseudomonadota</taxon>
        <taxon>Gammaproteobacteria</taxon>
        <taxon>Vibrionales</taxon>
        <taxon>Vibrionaceae</taxon>
        <taxon>Vibrio</taxon>
    </lineage>
</organism>
<feature type="non-terminal residue" evidence="1">
    <location>
        <position position="93"/>
    </location>
</feature>
<protein>
    <submittedName>
        <fullName evidence="1">Site-specific integrase</fullName>
    </submittedName>
</protein>
<name>A0AAW4BN41_VIBAN</name>
<dbReference type="EMBL" id="SCLC01001991">
    <property type="protein sequence ID" value="MBF4438357.1"/>
    <property type="molecule type" value="Genomic_DNA"/>
</dbReference>